<accession>A0A0F5ITX3</accession>
<evidence type="ECO:0000313" key="4">
    <source>
        <dbReference type="EMBL" id="KKB48587.1"/>
    </source>
</evidence>
<dbReference type="AlphaFoldDB" id="A0A0F5ITX3"/>
<dbReference type="PRINTS" id="PR00344">
    <property type="entry name" value="BCTRLSENSOR"/>
</dbReference>
<name>A0A0F5ITX3_9BACT</name>
<gene>
    <name evidence="4" type="ORF">HMPREF1535_03815</name>
</gene>
<evidence type="ECO:0000256" key="2">
    <source>
        <dbReference type="ARBA" id="ARBA00012438"/>
    </source>
</evidence>
<dbReference type="PANTHER" id="PTHR43065">
    <property type="entry name" value="SENSOR HISTIDINE KINASE"/>
    <property type="match status" value="1"/>
</dbReference>
<dbReference type="CDD" id="cd00075">
    <property type="entry name" value="HATPase"/>
    <property type="match status" value="1"/>
</dbReference>
<dbReference type="InterPro" id="IPR005467">
    <property type="entry name" value="His_kinase_dom"/>
</dbReference>
<reference evidence="4 5" key="1">
    <citation type="submission" date="2013-04" db="EMBL/GenBank/DDBJ databases">
        <title>The Genome Sequence of Parabacteroides goldsteinii DSM 19448.</title>
        <authorList>
            <consortium name="The Broad Institute Genomics Platform"/>
            <person name="Earl A."/>
            <person name="Ward D."/>
            <person name="Feldgarden M."/>
            <person name="Gevers D."/>
            <person name="Martens E."/>
            <person name="Sakamoto M."/>
            <person name="Benno Y."/>
            <person name="Song Y."/>
            <person name="Liu C."/>
            <person name="Lee J."/>
            <person name="Bolanos M."/>
            <person name="Vaisanen M.L."/>
            <person name="Finegold S.M."/>
            <person name="Walker B."/>
            <person name="Young S."/>
            <person name="Zeng Q."/>
            <person name="Gargeya S."/>
            <person name="Fitzgerald M."/>
            <person name="Haas B."/>
            <person name="Abouelleil A."/>
            <person name="Allen A.W."/>
            <person name="Alvarado L."/>
            <person name="Arachchi H.M."/>
            <person name="Berlin A.M."/>
            <person name="Chapman S.B."/>
            <person name="Gainer-Dewar J."/>
            <person name="Goldberg J."/>
            <person name="Griggs A."/>
            <person name="Gujja S."/>
            <person name="Hansen M."/>
            <person name="Howarth C."/>
            <person name="Imamovic A."/>
            <person name="Ireland A."/>
            <person name="Larimer J."/>
            <person name="McCowan C."/>
            <person name="Murphy C."/>
            <person name="Pearson M."/>
            <person name="Poon T.W."/>
            <person name="Priest M."/>
            <person name="Roberts A."/>
            <person name="Saif S."/>
            <person name="Shea T."/>
            <person name="Sisk P."/>
            <person name="Sykes S."/>
            <person name="Wortman J."/>
            <person name="Nusbaum C."/>
            <person name="Birren B."/>
        </authorList>
    </citation>
    <scope>NUCLEOTIDE SEQUENCE [LARGE SCALE GENOMIC DNA]</scope>
    <source>
        <strain evidence="4 5">DSM 19448</strain>
    </source>
</reference>
<dbReference type="EMBL" id="AQHV01000021">
    <property type="protein sequence ID" value="KKB48587.1"/>
    <property type="molecule type" value="Genomic_DNA"/>
</dbReference>
<evidence type="ECO:0000256" key="1">
    <source>
        <dbReference type="ARBA" id="ARBA00000085"/>
    </source>
</evidence>
<dbReference type="Gene3D" id="3.30.565.10">
    <property type="entry name" value="Histidine kinase-like ATPase, C-terminal domain"/>
    <property type="match status" value="1"/>
</dbReference>
<dbReference type="GO" id="GO:0004673">
    <property type="term" value="F:protein histidine kinase activity"/>
    <property type="evidence" value="ECO:0007669"/>
    <property type="project" value="UniProtKB-EC"/>
</dbReference>
<dbReference type="HOGENOM" id="CLU_125323_0_0_10"/>
<dbReference type="EC" id="2.7.13.3" evidence="2"/>
<dbReference type="SUPFAM" id="SSF55874">
    <property type="entry name" value="ATPase domain of HSP90 chaperone/DNA topoisomerase II/histidine kinase"/>
    <property type="match status" value="1"/>
</dbReference>
<sequence>MNTLTFHITDIASNSVRAGATRILLEIAINEENTIIRIADNGCGMDAETIARVTDPFYTTRTTRKVGLGIPFLIQNAEQTGGFVKISSQPGAGTEVTASFITANIDCPPWGDLPGTVAMLISGNPEINVCFSYKKGEQLFEVSTEELRTVFEDIPLSHPKVILAIKEMIAENLS</sequence>
<dbReference type="SMART" id="SM00387">
    <property type="entry name" value="HATPase_c"/>
    <property type="match status" value="1"/>
</dbReference>
<dbReference type="STRING" id="927665.HMPREF1535_03815"/>
<evidence type="ECO:0000259" key="3">
    <source>
        <dbReference type="PROSITE" id="PS50109"/>
    </source>
</evidence>
<organism evidence="4 5">
    <name type="scientific">Parabacteroides goldsteinii DSM 19448 = WAL 12034</name>
    <dbReference type="NCBI Taxonomy" id="927665"/>
    <lineage>
        <taxon>Bacteria</taxon>
        <taxon>Pseudomonadati</taxon>
        <taxon>Bacteroidota</taxon>
        <taxon>Bacteroidia</taxon>
        <taxon>Bacteroidales</taxon>
        <taxon>Tannerellaceae</taxon>
        <taxon>Parabacteroides</taxon>
    </lineage>
</organism>
<dbReference type="InterPro" id="IPR004358">
    <property type="entry name" value="Sig_transdc_His_kin-like_C"/>
</dbReference>
<comment type="caution">
    <text evidence="4">The sequence shown here is derived from an EMBL/GenBank/DDBJ whole genome shotgun (WGS) entry which is preliminary data.</text>
</comment>
<dbReference type="PROSITE" id="PS50109">
    <property type="entry name" value="HIS_KIN"/>
    <property type="match status" value="1"/>
</dbReference>
<proteinExistence type="predicted"/>
<feature type="domain" description="Histidine kinase" evidence="3">
    <location>
        <begin position="1"/>
        <end position="104"/>
    </location>
</feature>
<comment type="catalytic activity">
    <reaction evidence="1">
        <text>ATP + protein L-histidine = ADP + protein N-phospho-L-histidine.</text>
        <dbReference type="EC" id="2.7.13.3"/>
    </reaction>
</comment>
<protein>
    <recommendedName>
        <fullName evidence="2">histidine kinase</fullName>
        <ecNumber evidence="2">2.7.13.3</ecNumber>
    </recommendedName>
</protein>
<dbReference type="InterPro" id="IPR036890">
    <property type="entry name" value="HATPase_C_sf"/>
</dbReference>
<dbReference type="Proteomes" id="UP000033047">
    <property type="component" value="Unassembled WGS sequence"/>
</dbReference>
<dbReference type="Pfam" id="PF02518">
    <property type="entry name" value="HATPase_c"/>
    <property type="match status" value="1"/>
</dbReference>
<dbReference type="PATRIC" id="fig|927665.4.peg.3920"/>
<evidence type="ECO:0000313" key="5">
    <source>
        <dbReference type="Proteomes" id="UP000033047"/>
    </source>
</evidence>
<dbReference type="RefSeq" id="WP_046147112.1">
    <property type="nucleotide sequence ID" value="NZ_KQ033913.1"/>
</dbReference>
<dbReference type="InterPro" id="IPR003594">
    <property type="entry name" value="HATPase_dom"/>
</dbReference>